<accession>J4GAE5</accession>
<feature type="compositionally biased region" description="Low complexity" evidence="1">
    <location>
        <begin position="43"/>
        <end position="60"/>
    </location>
</feature>
<name>J4GAE5_9APHY</name>
<dbReference type="GeneID" id="24098714"/>
<reference evidence="3 4" key="1">
    <citation type="journal article" date="2012" name="Appl. Environ. Microbiol.">
        <title>Short-read sequencing for genomic analysis of the brown rot fungus Fibroporia radiculosa.</title>
        <authorList>
            <person name="Tang J.D."/>
            <person name="Perkins A.D."/>
            <person name="Sonstegard T.S."/>
            <person name="Schroeder S.G."/>
            <person name="Burgess S.C."/>
            <person name="Diehl S.V."/>
        </authorList>
    </citation>
    <scope>NUCLEOTIDE SEQUENCE [LARGE SCALE GENOMIC DNA]</scope>
    <source>
        <strain evidence="3 4">TFFH 294</strain>
    </source>
</reference>
<evidence type="ECO:0000256" key="1">
    <source>
        <dbReference type="SAM" id="MobiDB-lite"/>
    </source>
</evidence>
<organism evidence="3 4">
    <name type="scientific">Fibroporia radiculosa</name>
    <dbReference type="NCBI Taxonomy" id="599839"/>
    <lineage>
        <taxon>Eukaryota</taxon>
        <taxon>Fungi</taxon>
        <taxon>Dikarya</taxon>
        <taxon>Basidiomycota</taxon>
        <taxon>Agaricomycotina</taxon>
        <taxon>Agaricomycetes</taxon>
        <taxon>Polyporales</taxon>
        <taxon>Fibroporiaceae</taxon>
        <taxon>Fibroporia</taxon>
    </lineage>
</organism>
<dbReference type="InParanoid" id="J4GAE5"/>
<feature type="transmembrane region" description="Helical" evidence="2">
    <location>
        <begin position="133"/>
        <end position="155"/>
    </location>
</feature>
<protein>
    <recommendedName>
        <fullName evidence="5">Transmembrane protein</fullName>
    </recommendedName>
</protein>
<proteinExistence type="predicted"/>
<keyword evidence="2" id="KW-0472">Membrane</keyword>
<dbReference type="EMBL" id="HE797128">
    <property type="protein sequence ID" value="CCM03803.1"/>
    <property type="molecule type" value="Genomic_DNA"/>
</dbReference>
<keyword evidence="4" id="KW-1185">Reference proteome</keyword>
<evidence type="ECO:0000256" key="2">
    <source>
        <dbReference type="SAM" id="Phobius"/>
    </source>
</evidence>
<dbReference type="Proteomes" id="UP000006352">
    <property type="component" value="Unassembled WGS sequence"/>
</dbReference>
<evidence type="ECO:0008006" key="5">
    <source>
        <dbReference type="Google" id="ProtNLM"/>
    </source>
</evidence>
<evidence type="ECO:0000313" key="4">
    <source>
        <dbReference type="Proteomes" id="UP000006352"/>
    </source>
</evidence>
<feature type="region of interest" description="Disordered" evidence="1">
    <location>
        <begin position="1"/>
        <end position="31"/>
    </location>
</feature>
<keyword evidence="2" id="KW-0812">Transmembrane</keyword>
<dbReference type="RefSeq" id="XP_012183086.1">
    <property type="nucleotide sequence ID" value="XM_012327696.1"/>
</dbReference>
<keyword evidence="2" id="KW-1133">Transmembrane helix</keyword>
<evidence type="ECO:0000313" key="3">
    <source>
        <dbReference type="EMBL" id="CCM03803.1"/>
    </source>
</evidence>
<feature type="region of interest" description="Disordered" evidence="1">
    <location>
        <begin position="43"/>
        <end position="74"/>
    </location>
</feature>
<dbReference type="HOGENOM" id="CLU_765120_0_0_1"/>
<dbReference type="AlphaFoldDB" id="J4GAE5"/>
<gene>
    <name evidence="3" type="ORF">FIBRA_05951</name>
</gene>
<sequence>MARSRGAARPSPDQDHLFSPSPSPNQPHPRLIQTVTTASSYSILSSDSTTPSSTTTSAPLTVPPQTPPDVTTAPGFTTTSYVGIQTTLALADTTMTTTFILSSISSSTASSTSVPGLVSKSSSQLGSAKNLRIWLVIAAAVAGTVVFCAVVALLWRADGNDEGNMTIKYPRRLWTMVDLAYIFSDEADLLVTRPTSEIGSVYSIPQRNVHSVGSMTALVGSRRASDLDHVKDSVEEEIDQFSPFPALTLGSDLSLLYRVNNAGAVNGTHGRPPTFWNERNLSSAPVRSTRVSYSVSELSGNHVVPATPPPAYLAENVQERIHHCLASSCLSLLVFRASKIISTNAIDLFNLVASFTKIAGKI</sequence>